<keyword evidence="2" id="KW-0472">Membrane</keyword>
<organism evidence="3">
    <name type="scientific">freshwater metagenome</name>
    <dbReference type="NCBI Taxonomy" id="449393"/>
    <lineage>
        <taxon>unclassified sequences</taxon>
        <taxon>metagenomes</taxon>
        <taxon>ecological metagenomes</taxon>
    </lineage>
</organism>
<dbReference type="EMBL" id="CAEZXB010000008">
    <property type="protein sequence ID" value="CAB4674101.1"/>
    <property type="molecule type" value="Genomic_DNA"/>
</dbReference>
<dbReference type="InterPro" id="IPR021403">
    <property type="entry name" value="DUF3043"/>
</dbReference>
<proteinExistence type="predicted"/>
<evidence type="ECO:0000313" key="6">
    <source>
        <dbReference type="EMBL" id="CAB5074541.1"/>
    </source>
</evidence>
<evidence type="ECO:0000313" key="4">
    <source>
        <dbReference type="EMBL" id="CAB4692223.1"/>
    </source>
</evidence>
<dbReference type="EMBL" id="CAFBAA010000011">
    <property type="protein sequence ID" value="CAB4842304.1"/>
    <property type="molecule type" value="Genomic_DNA"/>
</dbReference>
<sequence>MSEEMSTGKGRPTPKRSDAEAKRKKSSIAPANSKEARKAARDQSKIERMAQRAAYLRGDERAMPPRDKGPVRKLARDMVDSRRSVGEYFLPVVLIVLALSSFRVMQVYASLFLYAVLLGVIVDGALLARRIKKVARERFPDESLKGIALYAWLRSTQLRRLRTPPAMITRGTKV</sequence>
<protein>
    <submittedName>
        <fullName evidence="3">Unannotated protein</fullName>
    </submittedName>
</protein>
<dbReference type="EMBL" id="CAEZXN010000011">
    <property type="protein sequence ID" value="CAB4692223.1"/>
    <property type="molecule type" value="Genomic_DNA"/>
</dbReference>
<dbReference type="AlphaFoldDB" id="A0A6J6MIP9"/>
<feature type="compositionally biased region" description="Basic and acidic residues" evidence="1">
    <location>
        <begin position="34"/>
        <end position="47"/>
    </location>
</feature>
<feature type="transmembrane region" description="Helical" evidence="2">
    <location>
        <begin position="88"/>
        <end position="105"/>
    </location>
</feature>
<evidence type="ECO:0000256" key="1">
    <source>
        <dbReference type="SAM" id="MobiDB-lite"/>
    </source>
</evidence>
<evidence type="ECO:0000313" key="3">
    <source>
        <dbReference type="EMBL" id="CAB4674101.1"/>
    </source>
</evidence>
<feature type="region of interest" description="Disordered" evidence="1">
    <location>
        <begin position="1"/>
        <end position="47"/>
    </location>
</feature>
<reference evidence="3" key="1">
    <citation type="submission" date="2020-05" db="EMBL/GenBank/DDBJ databases">
        <authorList>
            <person name="Chiriac C."/>
            <person name="Salcher M."/>
            <person name="Ghai R."/>
            <person name="Kavagutti S V."/>
        </authorList>
    </citation>
    <scope>NUCLEOTIDE SEQUENCE</scope>
</reference>
<dbReference type="EMBL" id="CAFBRC010000030">
    <property type="protein sequence ID" value="CAB5074541.1"/>
    <property type="molecule type" value="Genomic_DNA"/>
</dbReference>
<feature type="transmembrane region" description="Helical" evidence="2">
    <location>
        <begin position="111"/>
        <end position="128"/>
    </location>
</feature>
<name>A0A6J6MIP9_9ZZZZ</name>
<gene>
    <name evidence="3" type="ORF">UFOPK2342_00642</name>
    <name evidence="4" type="ORF">UFOPK2423_00652</name>
    <name evidence="5" type="ORF">UFOPK3266_00597</name>
    <name evidence="6" type="ORF">UFOPK4367_00611</name>
</gene>
<keyword evidence="2" id="KW-1133">Transmembrane helix</keyword>
<dbReference type="Pfam" id="PF11241">
    <property type="entry name" value="DUF3043"/>
    <property type="match status" value="1"/>
</dbReference>
<keyword evidence="2" id="KW-0812">Transmembrane</keyword>
<evidence type="ECO:0000313" key="5">
    <source>
        <dbReference type="EMBL" id="CAB4842304.1"/>
    </source>
</evidence>
<evidence type="ECO:0000256" key="2">
    <source>
        <dbReference type="SAM" id="Phobius"/>
    </source>
</evidence>
<accession>A0A6J6MIP9</accession>